<dbReference type="GO" id="GO:0005506">
    <property type="term" value="F:iron ion binding"/>
    <property type="evidence" value="ECO:0007669"/>
    <property type="project" value="UniProtKB-UniRule"/>
</dbReference>
<keyword evidence="4 6" id="KW-0408">Iron</keyword>
<dbReference type="Pfam" id="PF01946">
    <property type="entry name" value="Thi4"/>
    <property type="match status" value="1"/>
</dbReference>
<feature type="binding site" description="in other chain" evidence="6">
    <location>
        <position position="127"/>
    </location>
    <ligand>
        <name>NAD(+)</name>
        <dbReference type="ChEBI" id="CHEBI:57540"/>
        <note>ligand shared between two adjacent protomers</note>
    </ligand>
</feature>
<dbReference type="SUPFAM" id="SSF51905">
    <property type="entry name" value="FAD/NAD(P)-binding domain"/>
    <property type="match status" value="1"/>
</dbReference>
<dbReference type="GO" id="GO:0052837">
    <property type="term" value="P:thiazole biosynthetic process"/>
    <property type="evidence" value="ECO:0007669"/>
    <property type="project" value="UniProtKB-UniRule"/>
</dbReference>
<evidence type="ECO:0000313" key="7">
    <source>
        <dbReference type="EMBL" id="OYD15265.1"/>
    </source>
</evidence>
<sequence>MPLSEIEISRVIIERYTKRFLDNLETDVAVVGAGPSGLTAAYTLAEKGLKTVVFERALKPGGGLPGGGMMFSEIVVQKQAVPVLKDLGIRLHEQRPGYFVADAIETLGALLVRATRAGVKIFNLVTVEDILLVENRVSGLVLNWSTVPMTKLSVDPLTMKTAAVLDATGHPAEIVNGLVRKAGVKLATPSGGFEGEGPMWADEAERLILEHAVEVFPGLWVSGMAANAVFGGPRMGPIFGGMFLSGIKAAEGIAAALKSKISNPKNDTRAKTSH</sequence>
<dbReference type="PANTHER" id="PTHR43422">
    <property type="entry name" value="THIAMINE THIAZOLE SYNTHASE"/>
    <property type="match status" value="1"/>
</dbReference>
<dbReference type="UniPathway" id="UPA00060"/>
<keyword evidence="7" id="KW-0413">Isomerase</keyword>
<comment type="function">
    <text evidence="6">Involved in the biosynthesis of the thiazole moiety of thiamine. Catalyzes the conversion of NAD and glycine to adenosine diphosphate 5-(2-hydroxyethyl)-4-methylthiazole-2-carboxylate (ADT), an adenylated thiazole intermediate, using free sulfide as a source of sulfur.</text>
</comment>
<evidence type="ECO:0000256" key="4">
    <source>
        <dbReference type="ARBA" id="ARBA00023004"/>
    </source>
</evidence>
<evidence type="ECO:0000256" key="6">
    <source>
        <dbReference type="HAMAP-Rule" id="MF_00304"/>
    </source>
</evidence>
<feature type="binding site" evidence="6">
    <location>
        <position position="155"/>
    </location>
    <ligand>
        <name>Fe cation</name>
        <dbReference type="ChEBI" id="CHEBI:24875"/>
        <note>ligand shared between two adjacent protomers</note>
    </ligand>
</feature>
<dbReference type="InterPro" id="IPR002922">
    <property type="entry name" value="Thi4_fam"/>
</dbReference>
<proteinExistence type="inferred from homology"/>
<dbReference type="Proteomes" id="UP000215559">
    <property type="component" value="Unassembled WGS sequence"/>
</dbReference>
<gene>
    <name evidence="6" type="primary">thi4</name>
    <name evidence="7" type="ORF">CH330_06150</name>
</gene>
<organism evidence="7 8">
    <name type="scientific">candidate division WOR-3 bacterium JGI_Cruoil_03_51_56</name>
    <dbReference type="NCBI Taxonomy" id="1973747"/>
    <lineage>
        <taxon>Bacteria</taxon>
        <taxon>Bacteria division WOR-3</taxon>
    </lineage>
</organism>
<accession>A0A235BUL3</accession>
<comment type="subunit">
    <text evidence="6">Homooctamer; tetramer of dimers.</text>
</comment>
<dbReference type="Gene3D" id="3.50.50.60">
    <property type="entry name" value="FAD/NAD(P)-binding domain"/>
    <property type="match status" value="1"/>
</dbReference>
<comment type="similarity">
    <text evidence="6">Belongs to the THI4 family.</text>
</comment>
<comment type="cofactor">
    <cofactor evidence="6">
        <name>Fe(2+)</name>
        <dbReference type="ChEBI" id="CHEBI:29033"/>
    </cofactor>
</comment>
<feature type="binding site" description="in other chain" evidence="6">
    <location>
        <position position="63"/>
    </location>
    <ligand>
        <name>NAD(+)</name>
        <dbReference type="ChEBI" id="CHEBI:57540"/>
        <note>ligand shared between two adjacent protomers</note>
    </ligand>
</feature>
<protein>
    <recommendedName>
        <fullName evidence="6">Thiamine thiazole synthase</fullName>
        <ecNumber evidence="6">2.4.2.59</ecNumber>
    </recommendedName>
</protein>
<comment type="caution">
    <text evidence="6">Lacks conserved residue(s) required for the propagation of feature annotation.</text>
</comment>
<name>A0A235BUL3_UNCW3</name>
<dbReference type="EC" id="2.4.2.59" evidence="6"/>
<dbReference type="PRINTS" id="PR00419">
    <property type="entry name" value="ADXRDTASE"/>
</dbReference>
<keyword evidence="2 6" id="KW-0479">Metal-binding</keyword>
<comment type="pathway">
    <text evidence="6">Cofactor biosynthesis; thiamine diphosphate biosynthesis.</text>
</comment>
<dbReference type="EMBL" id="NOZP01000114">
    <property type="protein sequence ID" value="OYD15265.1"/>
    <property type="molecule type" value="Genomic_DNA"/>
</dbReference>
<keyword evidence="3 6" id="KW-0784">Thiamine biosynthesis</keyword>
<dbReference type="InterPro" id="IPR036188">
    <property type="entry name" value="FAD/NAD-bd_sf"/>
</dbReference>
<dbReference type="NCBIfam" id="TIGR00292">
    <property type="entry name" value="sulfide-dependent adenosine diphosphate thiazole synthase"/>
    <property type="match status" value="1"/>
</dbReference>
<dbReference type="GO" id="GO:0009228">
    <property type="term" value="P:thiamine biosynthetic process"/>
    <property type="evidence" value="ECO:0007669"/>
    <property type="project" value="UniProtKB-KW"/>
</dbReference>
<evidence type="ECO:0000256" key="5">
    <source>
        <dbReference type="ARBA" id="ARBA00023027"/>
    </source>
</evidence>
<feature type="binding site" description="in other chain" evidence="6">
    <location>
        <position position="224"/>
    </location>
    <ligand>
        <name>NAD(+)</name>
        <dbReference type="ChEBI" id="CHEBI:57540"/>
        <note>ligand shared between two adjacent protomers</note>
    </ligand>
</feature>
<feature type="binding site" description="in other chain" evidence="6">
    <location>
        <position position="170"/>
    </location>
    <ligand>
        <name>Fe cation</name>
        <dbReference type="ChEBI" id="CHEBI:24875"/>
        <note>ligand shared between two adjacent protomers</note>
    </ligand>
</feature>
<keyword evidence="1 6" id="KW-0808">Transferase</keyword>
<evidence type="ECO:0000256" key="2">
    <source>
        <dbReference type="ARBA" id="ARBA00022723"/>
    </source>
</evidence>
<evidence type="ECO:0000256" key="3">
    <source>
        <dbReference type="ARBA" id="ARBA00022977"/>
    </source>
</evidence>
<dbReference type="PANTHER" id="PTHR43422:SF3">
    <property type="entry name" value="THIAMINE THIAZOLE SYNTHASE"/>
    <property type="match status" value="1"/>
</dbReference>
<reference evidence="7 8" key="1">
    <citation type="submission" date="2017-07" db="EMBL/GenBank/DDBJ databases">
        <title>Recovery of genomes from metagenomes via a dereplication, aggregation, and scoring strategy.</title>
        <authorList>
            <person name="Sieber C.M."/>
            <person name="Probst A.J."/>
            <person name="Sharrar A."/>
            <person name="Thomas B.C."/>
            <person name="Hess M."/>
            <person name="Tringe S.G."/>
            <person name="Banfield J.F."/>
        </authorList>
    </citation>
    <scope>NUCLEOTIDE SEQUENCE [LARGE SCALE GENOMIC DNA]</scope>
    <source>
        <strain evidence="7">JGI_Cruoil_03_51_56</strain>
    </source>
</reference>
<dbReference type="GO" id="GO:0016853">
    <property type="term" value="F:isomerase activity"/>
    <property type="evidence" value="ECO:0007669"/>
    <property type="project" value="UniProtKB-KW"/>
</dbReference>
<dbReference type="HAMAP" id="MF_00304">
    <property type="entry name" value="Thi4"/>
    <property type="match status" value="1"/>
</dbReference>
<dbReference type="GO" id="GO:0016763">
    <property type="term" value="F:pentosyltransferase activity"/>
    <property type="evidence" value="ECO:0007669"/>
    <property type="project" value="UniProtKB-UniRule"/>
</dbReference>
<comment type="caution">
    <text evidence="7">The sequence shown here is derived from an EMBL/GenBank/DDBJ whole genome shotgun (WGS) entry which is preliminary data.</text>
</comment>
<evidence type="ECO:0000313" key="8">
    <source>
        <dbReference type="Proteomes" id="UP000215559"/>
    </source>
</evidence>
<keyword evidence="5 6" id="KW-0520">NAD</keyword>
<dbReference type="AlphaFoldDB" id="A0A235BUL3"/>
<dbReference type="GO" id="GO:0009229">
    <property type="term" value="P:thiamine diphosphate biosynthetic process"/>
    <property type="evidence" value="ECO:0007669"/>
    <property type="project" value="UniProtKB-UniRule"/>
</dbReference>
<feature type="binding site" evidence="6">
    <location>
        <position position="234"/>
    </location>
    <ligand>
        <name>glycine</name>
        <dbReference type="ChEBI" id="CHEBI:57305"/>
    </ligand>
</feature>
<feature type="binding site" evidence="6">
    <location>
        <position position="155"/>
    </location>
    <ligand>
        <name>NAD(+)</name>
        <dbReference type="ChEBI" id="CHEBI:57540"/>
        <note>ligand shared between two adjacent protomers</note>
    </ligand>
</feature>
<comment type="catalytic activity">
    <reaction evidence="6">
        <text>hydrogen sulfide + glycine + NAD(+) = ADP-5-ethyl-4-methylthiazole-2-carboxylate + nicotinamide + 3 H2O + H(+)</text>
        <dbReference type="Rhea" id="RHEA:55704"/>
        <dbReference type="ChEBI" id="CHEBI:15377"/>
        <dbReference type="ChEBI" id="CHEBI:15378"/>
        <dbReference type="ChEBI" id="CHEBI:17154"/>
        <dbReference type="ChEBI" id="CHEBI:29919"/>
        <dbReference type="ChEBI" id="CHEBI:57305"/>
        <dbReference type="ChEBI" id="CHEBI:57540"/>
        <dbReference type="ChEBI" id="CHEBI:139151"/>
        <dbReference type="EC" id="2.4.2.59"/>
    </reaction>
</comment>
<feature type="binding site" description="in other chain" evidence="6">
    <location>
        <begin position="55"/>
        <end position="56"/>
    </location>
    <ligand>
        <name>NAD(+)</name>
        <dbReference type="ChEBI" id="CHEBI:57540"/>
        <note>ligand shared between two adjacent protomers</note>
    </ligand>
</feature>
<feature type="binding site" description="in other chain" evidence="6">
    <location>
        <position position="36"/>
    </location>
    <ligand>
        <name>NAD(+)</name>
        <dbReference type="ChEBI" id="CHEBI:57540"/>
        <note>ligand shared between two adjacent protomers</note>
    </ligand>
</feature>
<dbReference type="InterPro" id="IPR022828">
    <property type="entry name" value="Thi4_prok"/>
</dbReference>
<evidence type="ECO:0000256" key="1">
    <source>
        <dbReference type="ARBA" id="ARBA00022679"/>
    </source>
</evidence>